<sequence>MTNRDIMFMLTGKTRQLDTSESEKNPASSPSHTGWKSHGSHCLSFQHDLKLSAPVKVAAFDMDHTIIKSQSGMKFSRGVHDWMFTCNVVAEFTRLQQENYVIVIFTNQASTNNSADSKSLQLLKTKMEDIFTHFTGPVLFYASTKAPKKEETPIKLTMQEQFRKPNPGMFNQFLQDYGLDEESVDRENSFFVGDAAGRPMDFSDADIKFAQNVHLKFYTPEEYFPSMKHVTNGTG</sequence>
<dbReference type="RefSeq" id="XP_046061006.1">
    <property type="nucleotide sequence ID" value="XM_046205020.1"/>
</dbReference>
<dbReference type="PANTHER" id="PTHR12083">
    <property type="entry name" value="BIFUNCTIONAL POLYNUCLEOTIDE PHOSPHATASE/KINASE"/>
    <property type="match status" value="1"/>
</dbReference>
<dbReference type="InterPro" id="IPR006551">
    <property type="entry name" value="Polynucleotide_phosphatase"/>
</dbReference>
<dbReference type="InterPro" id="IPR013954">
    <property type="entry name" value="PNK3P"/>
</dbReference>
<evidence type="ECO:0000256" key="1">
    <source>
        <dbReference type="SAM" id="MobiDB-lite"/>
    </source>
</evidence>
<gene>
    <name evidence="2" type="ORF">OGAPHI_003990</name>
</gene>
<reference evidence="2" key="2">
    <citation type="submission" date="2021-01" db="EMBL/GenBank/DDBJ databases">
        <authorList>
            <person name="Schikora-Tamarit M.A."/>
        </authorList>
    </citation>
    <scope>NUCLEOTIDE SEQUENCE</scope>
    <source>
        <strain evidence="2">CBS6075</strain>
    </source>
</reference>
<dbReference type="InterPro" id="IPR036412">
    <property type="entry name" value="HAD-like_sf"/>
</dbReference>
<dbReference type="GO" id="GO:0006281">
    <property type="term" value="P:DNA repair"/>
    <property type="evidence" value="ECO:0007669"/>
    <property type="project" value="TreeGrafter"/>
</dbReference>
<feature type="compositionally biased region" description="Polar residues" evidence="1">
    <location>
        <begin position="25"/>
        <end position="34"/>
    </location>
</feature>
<reference evidence="2" key="1">
    <citation type="journal article" date="2021" name="Open Biol.">
        <title>Shared evolutionary footprints suggest mitochondrial oxidative damage underlies multiple complex I losses in fungi.</title>
        <authorList>
            <person name="Schikora-Tamarit M.A."/>
            <person name="Marcet-Houben M."/>
            <person name="Nosek J."/>
            <person name="Gabaldon T."/>
        </authorList>
    </citation>
    <scope>NUCLEOTIDE SEQUENCE</scope>
    <source>
        <strain evidence="2">CBS6075</strain>
    </source>
</reference>
<comment type="caution">
    <text evidence="2">The sequence shown here is derived from an EMBL/GenBank/DDBJ whole genome shotgun (WGS) entry which is preliminary data.</text>
</comment>
<dbReference type="Proteomes" id="UP000769157">
    <property type="component" value="Unassembled WGS sequence"/>
</dbReference>
<organism evidence="2 3">
    <name type="scientific">Ogataea philodendri</name>
    <dbReference type="NCBI Taxonomy" id="1378263"/>
    <lineage>
        <taxon>Eukaryota</taxon>
        <taxon>Fungi</taxon>
        <taxon>Dikarya</taxon>
        <taxon>Ascomycota</taxon>
        <taxon>Saccharomycotina</taxon>
        <taxon>Pichiomycetes</taxon>
        <taxon>Pichiales</taxon>
        <taxon>Pichiaceae</taxon>
        <taxon>Ogataea</taxon>
    </lineage>
</organism>
<dbReference type="SUPFAM" id="SSF56784">
    <property type="entry name" value="HAD-like"/>
    <property type="match status" value="1"/>
</dbReference>
<dbReference type="AlphaFoldDB" id="A0A9P8P6G7"/>
<protein>
    <submittedName>
        <fullName evidence="2">Uncharacterized protein</fullName>
    </submittedName>
</protein>
<dbReference type="Gene3D" id="3.40.50.1000">
    <property type="entry name" value="HAD superfamily/HAD-like"/>
    <property type="match status" value="1"/>
</dbReference>
<dbReference type="NCBIfam" id="TIGR01662">
    <property type="entry name" value="HAD-SF-IIIA"/>
    <property type="match status" value="1"/>
</dbReference>
<dbReference type="PANTHER" id="PTHR12083:SF9">
    <property type="entry name" value="BIFUNCTIONAL POLYNUCLEOTIDE PHOSPHATASE_KINASE"/>
    <property type="match status" value="1"/>
</dbReference>
<dbReference type="GO" id="GO:0003690">
    <property type="term" value="F:double-stranded DNA binding"/>
    <property type="evidence" value="ECO:0007669"/>
    <property type="project" value="TreeGrafter"/>
</dbReference>
<dbReference type="GO" id="GO:0046404">
    <property type="term" value="F:ATP-dependent polydeoxyribonucleotide 5'-hydroxyl-kinase activity"/>
    <property type="evidence" value="ECO:0007669"/>
    <property type="project" value="TreeGrafter"/>
</dbReference>
<dbReference type="GO" id="GO:0046403">
    <property type="term" value="F:polynucleotide 3'-phosphatase activity"/>
    <property type="evidence" value="ECO:0007669"/>
    <property type="project" value="TreeGrafter"/>
</dbReference>
<dbReference type="InterPro" id="IPR023214">
    <property type="entry name" value="HAD_sf"/>
</dbReference>
<dbReference type="NCBIfam" id="TIGR01664">
    <property type="entry name" value="DNA-3'-Pase"/>
    <property type="match status" value="1"/>
</dbReference>
<dbReference type="Pfam" id="PF08645">
    <property type="entry name" value="PNK3P"/>
    <property type="match status" value="1"/>
</dbReference>
<evidence type="ECO:0000313" key="3">
    <source>
        <dbReference type="Proteomes" id="UP000769157"/>
    </source>
</evidence>
<dbReference type="OrthoDB" id="19045at2759"/>
<feature type="region of interest" description="Disordered" evidence="1">
    <location>
        <begin position="16"/>
        <end position="36"/>
    </location>
</feature>
<proteinExistence type="predicted"/>
<dbReference type="InterPro" id="IPR006549">
    <property type="entry name" value="HAD-SF_hydro_IIIA"/>
</dbReference>
<dbReference type="GeneID" id="70235955"/>
<dbReference type="EMBL" id="JAEUBE010000295">
    <property type="protein sequence ID" value="KAH3665802.1"/>
    <property type="molecule type" value="Genomic_DNA"/>
</dbReference>
<keyword evidence="3" id="KW-1185">Reference proteome</keyword>
<accession>A0A9P8P6G7</accession>
<evidence type="ECO:0000313" key="2">
    <source>
        <dbReference type="EMBL" id="KAH3665802.1"/>
    </source>
</evidence>
<name>A0A9P8P6G7_9ASCO</name>